<sequence>MYHTTWELAFLLSSSTTSCDTQQPRNERKAFRNSYLQSILRHKLKQIKRFIEDRYTALSAPNMRGFLQQPSHKRHQSLEDSTHPSESRPSHRAAEYVFGAQPSERLGSDGTWS</sequence>
<evidence type="ECO:0000256" key="1">
    <source>
        <dbReference type="SAM" id="MobiDB-lite"/>
    </source>
</evidence>
<keyword evidence="4" id="KW-1185">Reference proteome</keyword>
<protein>
    <submittedName>
        <fullName evidence="3">Uncharacterized protein</fullName>
    </submittedName>
</protein>
<evidence type="ECO:0000313" key="3">
    <source>
        <dbReference type="EMBL" id="KAF1977767.1"/>
    </source>
</evidence>
<evidence type="ECO:0000256" key="2">
    <source>
        <dbReference type="SAM" id="SignalP"/>
    </source>
</evidence>
<reference evidence="3" key="1">
    <citation type="journal article" date="2020" name="Stud. Mycol.">
        <title>101 Dothideomycetes genomes: a test case for predicting lifestyles and emergence of pathogens.</title>
        <authorList>
            <person name="Haridas S."/>
            <person name="Albert R."/>
            <person name="Binder M."/>
            <person name="Bloem J."/>
            <person name="Labutti K."/>
            <person name="Salamov A."/>
            <person name="Andreopoulos B."/>
            <person name="Baker S."/>
            <person name="Barry K."/>
            <person name="Bills G."/>
            <person name="Bluhm B."/>
            <person name="Cannon C."/>
            <person name="Castanera R."/>
            <person name="Culley D."/>
            <person name="Daum C."/>
            <person name="Ezra D."/>
            <person name="Gonzalez J."/>
            <person name="Henrissat B."/>
            <person name="Kuo A."/>
            <person name="Liang C."/>
            <person name="Lipzen A."/>
            <person name="Lutzoni F."/>
            <person name="Magnuson J."/>
            <person name="Mondo S."/>
            <person name="Nolan M."/>
            <person name="Ohm R."/>
            <person name="Pangilinan J."/>
            <person name="Park H.-J."/>
            <person name="Ramirez L."/>
            <person name="Alfaro M."/>
            <person name="Sun H."/>
            <person name="Tritt A."/>
            <person name="Yoshinaga Y."/>
            <person name="Zwiers L.-H."/>
            <person name="Turgeon B."/>
            <person name="Goodwin S."/>
            <person name="Spatafora J."/>
            <person name="Crous P."/>
            <person name="Grigoriev I."/>
        </authorList>
    </citation>
    <scope>NUCLEOTIDE SEQUENCE</scope>
    <source>
        <strain evidence="3">CBS 107.79</strain>
    </source>
</reference>
<dbReference type="AlphaFoldDB" id="A0A6A5VX81"/>
<feature type="region of interest" description="Disordered" evidence="1">
    <location>
        <begin position="62"/>
        <end position="113"/>
    </location>
</feature>
<feature type="chain" id="PRO_5025514188" evidence="2">
    <location>
        <begin position="22"/>
        <end position="113"/>
    </location>
</feature>
<dbReference type="EMBL" id="ML976662">
    <property type="protein sequence ID" value="KAF1977767.1"/>
    <property type="molecule type" value="Genomic_DNA"/>
</dbReference>
<dbReference type="Proteomes" id="UP000800036">
    <property type="component" value="Unassembled WGS sequence"/>
</dbReference>
<name>A0A6A5VX81_9PLEO</name>
<feature type="signal peptide" evidence="2">
    <location>
        <begin position="1"/>
        <end position="21"/>
    </location>
</feature>
<proteinExistence type="predicted"/>
<gene>
    <name evidence="3" type="ORF">BU23DRAFT_273158</name>
</gene>
<feature type="compositionally biased region" description="Basic and acidic residues" evidence="1">
    <location>
        <begin position="76"/>
        <end position="94"/>
    </location>
</feature>
<evidence type="ECO:0000313" key="4">
    <source>
        <dbReference type="Proteomes" id="UP000800036"/>
    </source>
</evidence>
<organism evidence="3 4">
    <name type="scientific">Bimuria novae-zelandiae CBS 107.79</name>
    <dbReference type="NCBI Taxonomy" id="1447943"/>
    <lineage>
        <taxon>Eukaryota</taxon>
        <taxon>Fungi</taxon>
        <taxon>Dikarya</taxon>
        <taxon>Ascomycota</taxon>
        <taxon>Pezizomycotina</taxon>
        <taxon>Dothideomycetes</taxon>
        <taxon>Pleosporomycetidae</taxon>
        <taxon>Pleosporales</taxon>
        <taxon>Massarineae</taxon>
        <taxon>Didymosphaeriaceae</taxon>
        <taxon>Bimuria</taxon>
    </lineage>
</organism>
<accession>A0A6A5VX81</accession>
<keyword evidence="2" id="KW-0732">Signal</keyword>